<proteinExistence type="inferred from homology"/>
<sequence>MPQYQAPGVYVEEVERGAKPIEGVGTSTPGFLGETERGPEDPRLLTSYADYQRWFGGVVEDRYLSQAVEGFFQNGGSRCYVGRITPEVTETGTVNLPPVGATAGHLAPVTDTLDFGLHAADQQPEQDILVETVEERGDETITITNLAILGDRRNDFEVRTDIPPDGLRVEAGDPEPITVAFTHPDGASTGPNPTLEITVTGDSTAEDVTLAGTALGDPLGHANNNGELGYIPGEIDFGTVTVGETAEATVSFENLGTTDITLATPAVSLGGDTAHFAVPDQGSYDGMTIPGGESIDVTVRAEPDEVNVNGWSGTLSLEDDAGNVSDNIELAVTGVLTDEMLTAEGPVGAHDGTLTTATGSLDFGTFVVGNTRTRTLTIHNRGTVDATLDGVGSRTGDHEAFVIQELDAITNGGIAVPAGGSADLTVRAEPNDQDVEEATVTLNFTDDNGGTGTVDLSFTATVADSIIELEAIGPGNWAEGVAVSIADGSLYNPSTNDFFGVIVRYWSDPADRVAARAVLADPDLDIDEAPDPDVEEVYDNLTTDPVSSDHYGTTLNTNSALVGFDEDESEDGTRPASGTYWLEGNFPNNNVVPDDYDGDAPNPENRTGFAAFDQVDEITMVCVPDEHEYTNPLHGKVLTHCTTNGDRFAILNSPPSPPTPGNLRPTESSDFAAFYYPWLTVGHPETGRDQNVPPCGHVAGVYARTDQERGVHKAPANEQVRGIRGLQKTVSKGDQETLNPRGVNCIRTFRGRGTRVWGARTTSSDPAWKYVNVRRLFLFVEESIEEGTQWVVFEPNNERLWARVRQTIRNFLTSVWNDGALMGTTPEEAFYVKCDRSTMTQNDIDNGRLICEIGIAPVKPAEFVVFRISQTTAGAEG</sequence>
<evidence type="ECO:0000259" key="3">
    <source>
        <dbReference type="Pfam" id="PF17482"/>
    </source>
</evidence>
<dbReference type="Pfam" id="PF17482">
    <property type="entry name" value="Phage_sheath_1C"/>
    <property type="match status" value="1"/>
</dbReference>
<feature type="domain" description="Tail sheath protein C-terminal" evidence="3">
    <location>
        <begin position="763"/>
        <end position="870"/>
    </location>
</feature>
<feature type="domain" description="Tail sheath protein subtilisin-like" evidence="2">
    <location>
        <begin position="614"/>
        <end position="762"/>
    </location>
</feature>
<gene>
    <name evidence="4" type="ORF">Harman_33250</name>
</gene>
<evidence type="ECO:0000259" key="2">
    <source>
        <dbReference type="Pfam" id="PF04984"/>
    </source>
</evidence>
<evidence type="ECO:0000313" key="5">
    <source>
        <dbReference type="Proteomes" id="UP000304382"/>
    </source>
</evidence>
<dbReference type="NCBIfam" id="NF012200">
    <property type="entry name" value="choice_anch_D"/>
    <property type="match status" value="2"/>
</dbReference>
<dbReference type="PANTHER" id="PTHR35861">
    <property type="match status" value="1"/>
</dbReference>
<evidence type="ECO:0008006" key="6">
    <source>
        <dbReference type="Google" id="ProtNLM"/>
    </source>
</evidence>
<dbReference type="RefSeq" id="WP_137684906.1">
    <property type="nucleotide sequence ID" value="NZ_BIXZ01000007.1"/>
</dbReference>
<evidence type="ECO:0000256" key="1">
    <source>
        <dbReference type="ARBA" id="ARBA00008005"/>
    </source>
</evidence>
<dbReference type="InterPro" id="IPR020287">
    <property type="entry name" value="Tail_sheath_C"/>
</dbReference>
<dbReference type="InterPro" id="IPR052042">
    <property type="entry name" value="Tail_sheath_structural"/>
</dbReference>
<dbReference type="Pfam" id="PF04984">
    <property type="entry name" value="Phage_sheath_1"/>
    <property type="match status" value="1"/>
</dbReference>
<dbReference type="AlphaFoldDB" id="A0A4C2EPL5"/>
<dbReference type="Proteomes" id="UP000304382">
    <property type="component" value="Unassembled WGS sequence"/>
</dbReference>
<comment type="similarity">
    <text evidence="1">Belongs to the myoviridae tail sheath protein family.</text>
</comment>
<organism evidence="4 5">
    <name type="scientific">Haloarcula mannanilytica</name>
    <dbReference type="NCBI Taxonomy" id="2509225"/>
    <lineage>
        <taxon>Archaea</taxon>
        <taxon>Methanobacteriati</taxon>
        <taxon>Methanobacteriota</taxon>
        <taxon>Stenosarchaea group</taxon>
        <taxon>Halobacteria</taxon>
        <taxon>Halobacteriales</taxon>
        <taxon>Haloarculaceae</taxon>
        <taxon>Haloarcula</taxon>
    </lineage>
</organism>
<dbReference type="OrthoDB" id="275511at2157"/>
<dbReference type="Gene3D" id="3.40.50.11780">
    <property type="match status" value="2"/>
</dbReference>
<keyword evidence="5" id="KW-1185">Reference proteome</keyword>
<accession>A0A4C2EPL5</accession>
<dbReference type="PANTHER" id="PTHR35861:SF1">
    <property type="entry name" value="PHAGE TAIL SHEATH PROTEIN"/>
    <property type="match status" value="1"/>
</dbReference>
<dbReference type="EMBL" id="BIXZ01000007">
    <property type="protein sequence ID" value="GCF15390.1"/>
    <property type="molecule type" value="Genomic_DNA"/>
</dbReference>
<comment type="caution">
    <text evidence="4">The sequence shown here is derived from an EMBL/GenBank/DDBJ whole genome shotgun (WGS) entry which is preliminary data.</text>
</comment>
<reference evidence="4 5" key="1">
    <citation type="submission" date="2019-02" db="EMBL/GenBank/DDBJ databases">
        <title>Haloarcula mannanilyticum sp. nov., a mannan degrading haloarchaeon isolated from commercial salt.</title>
        <authorList>
            <person name="Enomoto S."/>
            <person name="Shimane Y."/>
            <person name="Kamekura M."/>
            <person name="Ito T."/>
            <person name="Moriya O."/>
            <person name="Ihara K."/>
            <person name="Takahashi-Ando N."/>
            <person name="Fukushima Y."/>
            <person name="Yoshida Y."/>
            <person name="Usama R."/>
            <person name="Takai K."/>
            <person name="Minegishi H."/>
        </authorList>
    </citation>
    <scope>NUCLEOTIDE SEQUENCE [LARGE SCALE GENOMIC DNA]</scope>
    <source>
        <strain evidence="4 5">MD130-1</strain>
    </source>
</reference>
<dbReference type="InterPro" id="IPR013783">
    <property type="entry name" value="Ig-like_fold"/>
</dbReference>
<protein>
    <recommendedName>
        <fullName evidence="6">Phage tail sheath protein FI</fullName>
    </recommendedName>
</protein>
<dbReference type="InterPro" id="IPR035089">
    <property type="entry name" value="Phage_sheath_subtilisin"/>
</dbReference>
<name>A0A4C2EPL5_9EURY</name>
<evidence type="ECO:0000313" key="4">
    <source>
        <dbReference type="EMBL" id="GCF15390.1"/>
    </source>
</evidence>
<dbReference type="Gene3D" id="2.60.40.10">
    <property type="entry name" value="Immunoglobulins"/>
    <property type="match status" value="2"/>
</dbReference>